<dbReference type="Gene3D" id="3.30.1370.10">
    <property type="entry name" value="K Homology domain, type 1"/>
    <property type="match status" value="5"/>
</dbReference>
<proteinExistence type="predicted"/>
<keyword evidence="1" id="KW-0677">Repeat</keyword>
<feature type="domain" description="K Homology" evidence="4">
    <location>
        <begin position="331"/>
        <end position="407"/>
    </location>
</feature>
<evidence type="ECO:0000256" key="2">
    <source>
        <dbReference type="PROSITE-ProRule" id="PRU00117"/>
    </source>
</evidence>
<dbReference type="AlphaFoldDB" id="A0A2Z6LX44"/>
<dbReference type="CDD" id="cd22460">
    <property type="entry name" value="KH-I_PEPPER_rpt2_like"/>
    <property type="match status" value="2"/>
</dbReference>
<feature type="domain" description="K Homology" evidence="4">
    <location>
        <begin position="151"/>
        <end position="225"/>
    </location>
</feature>
<feature type="region of interest" description="Disordered" evidence="3">
    <location>
        <begin position="1"/>
        <end position="46"/>
    </location>
</feature>
<keyword evidence="6" id="KW-1185">Reference proteome</keyword>
<dbReference type="EMBL" id="DF973284">
    <property type="protein sequence ID" value="GAU24071.1"/>
    <property type="molecule type" value="Genomic_DNA"/>
</dbReference>
<reference evidence="6" key="1">
    <citation type="journal article" date="2017" name="Front. Plant Sci.">
        <title>Climate Clever Clovers: New Paradigm to Reduce the Environmental Footprint of Ruminants by Breeding Low Methanogenic Forages Utilizing Haplotype Variation.</title>
        <authorList>
            <person name="Kaur P."/>
            <person name="Appels R."/>
            <person name="Bayer P.E."/>
            <person name="Keeble-Gagnere G."/>
            <person name="Wang J."/>
            <person name="Hirakawa H."/>
            <person name="Shirasawa K."/>
            <person name="Vercoe P."/>
            <person name="Stefanova K."/>
            <person name="Durmic Z."/>
            <person name="Nichols P."/>
            <person name="Revell C."/>
            <person name="Isobe S.N."/>
            <person name="Edwards D."/>
            <person name="Erskine W."/>
        </authorList>
    </citation>
    <scope>NUCLEOTIDE SEQUENCE [LARGE SCALE GENOMIC DNA]</scope>
    <source>
        <strain evidence="6">cv. Daliak</strain>
    </source>
</reference>
<dbReference type="InterPro" id="IPR036612">
    <property type="entry name" value="KH_dom_type_1_sf"/>
</dbReference>
<organism evidence="5 6">
    <name type="scientific">Trifolium subterraneum</name>
    <name type="common">Subterranean clover</name>
    <dbReference type="NCBI Taxonomy" id="3900"/>
    <lineage>
        <taxon>Eukaryota</taxon>
        <taxon>Viridiplantae</taxon>
        <taxon>Streptophyta</taxon>
        <taxon>Embryophyta</taxon>
        <taxon>Tracheophyta</taxon>
        <taxon>Spermatophyta</taxon>
        <taxon>Magnoliopsida</taxon>
        <taxon>eudicotyledons</taxon>
        <taxon>Gunneridae</taxon>
        <taxon>Pentapetalae</taxon>
        <taxon>rosids</taxon>
        <taxon>fabids</taxon>
        <taxon>Fabales</taxon>
        <taxon>Fabaceae</taxon>
        <taxon>Papilionoideae</taxon>
        <taxon>50 kb inversion clade</taxon>
        <taxon>NPAAA clade</taxon>
        <taxon>Hologalegina</taxon>
        <taxon>IRL clade</taxon>
        <taxon>Trifolieae</taxon>
        <taxon>Trifolium</taxon>
    </lineage>
</organism>
<accession>A0A2Z6LX44</accession>
<gene>
    <name evidence="5" type="ORF">TSUD_388640</name>
</gene>
<feature type="compositionally biased region" description="Polar residues" evidence="3">
    <location>
        <begin position="503"/>
        <end position="519"/>
    </location>
</feature>
<dbReference type="InterPro" id="IPR004087">
    <property type="entry name" value="KH_dom"/>
</dbReference>
<dbReference type="Proteomes" id="UP000242715">
    <property type="component" value="Unassembled WGS sequence"/>
</dbReference>
<dbReference type="InterPro" id="IPR004088">
    <property type="entry name" value="KH_dom_type_1"/>
</dbReference>
<feature type="domain" description="K Homology" evidence="4">
    <location>
        <begin position="673"/>
        <end position="743"/>
    </location>
</feature>
<keyword evidence="2" id="KW-0694">RNA-binding</keyword>
<evidence type="ECO:0000259" key="4">
    <source>
        <dbReference type="SMART" id="SM00322"/>
    </source>
</evidence>
<feature type="domain" description="K Homology" evidence="4">
    <location>
        <begin position="423"/>
        <end position="498"/>
    </location>
</feature>
<sequence>MSSTSNFLSPPTKRSISGLPDPNHPNGSSKRAKPSKPQQQPLPIPPGHVAFRLLCNSSRIGGVIGKSGAVIKILQQSTGAKIRIEDSPNESPDRVIMVIASSNLERKVVLRSNSGDGEAIEVSNAQEALLKVFDRILEVAAEMEGIVLGDRTVSCRLVADTAQAGSVIGKGGKVVEKIKKDTACKIRVCKDNLPACISSPDEVIEIEGSVSSVKKALVAVSRNLQDRQHADRTKMTGQNPPREVVHHEALVGLPRETLTSVPRETFIGAPRETLNAVQRETFTDLHMDNFLQRGSALSTLPSSSSSYATGVHSLSAEVNRVSSLEPKAHQQEITFKMICSNDRIGGVIGKGGNIVRALQSETGATINIGPSVAECEDRLITITASESPESRYSPAQKATVLVFSRSVEAGIDKGINPGLNTGSSATARLVVSSNQVGCLLGKGGAIVSEMRKATGASIKIIGADQVSKCASDNDQVVQISGEFSNVQDALYNATGRLRDNLFGGTQNSAGTSSLSSVRADTSPYGRPRDVPLGGQSFLRADTSPYVRLRDVPLVGQSSLQADTSSYVRLRDVPLGGQSSLQADISPYGRLRDVPLGGQLSVGISHSLSRHTFSQGIDNFALSRHYDRPSSPGLWTPPSVAGINSRNINEASWGLTSRKGGLELVSGSKSAIVTNTTIEIVVPEDTLYLVYGENGSNLARLRQISGAKVVIHEPRPGTSDRTIVLSGSPDETQAAQSLLQAYILNGSS</sequence>
<evidence type="ECO:0000313" key="6">
    <source>
        <dbReference type="Proteomes" id="UP000242715"/>
    </source>
</evidence>
<dbReference type="PROSITE" id="PS50084">
    <property type="entry name" value="KH_TYPE_1"/>
    <property type="match status" value="5"/>
</dbReference>
<protein>
    <recommendedName>
        <fullName evidence="4">K Homology domain-containing protein</fullName>
    </recommendedName>
</protein>
<dbReference type="CDD" id="cd22459">
    <property type="entry name" value="KH-I_PEPPER_rpt1_like"/>
    <property type="match status" value="2"/>
</dbReference>
<dbReference type="GO" id="GO:0003723">
    <property type="term" value="F:RNA binding"/>
    <property type="evidence" value="ECO:0007669"/>
    <property type="project" value="UniProtKB-UniRule"/>
</dbReference>
<evidence type="ECO:0000256" key="3">
    <source>
        <dbReference type="SAM" id="MobiDB-lite"/>
    </source>
</evidence>
<dbReference type="SUPFAM" id="SSF54791">
    <property type="entry name" value="Eukaryotic type KH-domain (KH-domain type I)"/>
    <property type="match status" value="5"/>
</dbReference>
<evidence type="ECO:0000313" key="5">
    <source>
        <dbReference type="EMBL" id="GAU24071.1"/>
    </source>
</evidence>
<feature type="compositionally biased region" description="Polar residues" evidence="3">
    <location>
        <begin position="1"/>
        <end position="15"/>
    </location>
</feature>
<dbReference type="OrthoDB" id="442947at2759"/>
<dbReference type="Pfam" id="PF00013">
    <property type="entry name" value="KH_1"/>
    <property type="match status" value="5"/>
</dbReference>
<evidence type="ECO:0000256" key="1">
    <source>
        <dbReference type="ARBA" id="ARBA00022737"/>
    </source>
</evidence>
<dbReference type="CDD" id="cd22462">
    <property type="entry name" value="KH-I_HEN4_like_rpt5"/>
    <property type="match status" value="1"/>
</dbReference>
<name>A0A2Z6LX44_TRISU</name>
<dbReference type="SMART" id="SM00322">
    <property type="entry name" value="KH"/>
    <property type="match status" value="5"/>
</dbReference>
<dbReference type="PANTHER" id="PTHR10288">
    <property type="entry name" value="KH DOMAIN CONTAINING RNA BINDING PROTEIN"/>
    <property type="match status" value="1"/>
</dbReference>
<feature type="domain" description="K Homology" evidence="4">
    <location>
        <begin position="47"/>
        <end position="134"/>
    </location>
</feature>
<feature type="region of interest" description="Disordered" evidence="3">
    <location>
        <begin position="503"/>
        <end position="536"/>
    </location>
</feature>